<protein>
    <recommendedName>
        <fullName evidence="4">Zinc metallopeptidase</fullName>
    </recommendedName>
</protein>
<evidence type="ECO:0008006" key="4">
    <source>
        <dbReference type="Google" id="ProtNLM"/>
    </source>
</evidence>
<dbReference type="AlphaFoldDB" id="A0AAN6S630"/>
<dbReference type="SUPFAM" id="SSF51556">
    <property type="entry name" value="Metallo-dependent hydrolases"/>
    <property type="match status" value="1"/>
</dbReference>
<feature type="region of interest" description="Disordered" evidence="1">
    <location>
        <begin position="427"/>
        <end position="446"/>
    </location>
</feature>
<evidence type="ECO:0000256" key="1">
    <source>
        <dbReference type="SAM" id="MobiDB-lite"/>
    </source>
</evidence>
<organism evidence="2 3">
    <name type="scientific">Diplogelasinospora grovesii</name>
    <dbReference type="NCBI Taxonomy" id="303347"/>
    <lineage>
        <taxon>Eukaryota</taxon>
        <taxon>Fungi</taxon>
        <taxon>Dikarya</taxon>
        <taxon>Ascomycota</taxon>
        <taxon>Pezizomycotina</taxon>
        <taxon>Sordariomycetes</taxon>
        <taxon>Sordariomycetidae</taxon>
        <taxon>Sordariales</taxon>
        <taxon>Diplogelasinosporaceae</taxon>
        <taxon>Diplogelasinospora</taxon>
    </lineage>
</organism>
<keyword evidence="3" id="KW-1185">Reference proteome</keyword>
<dbReference type="GO" id="GO:0016814">
    <property type="term" value="F:hydrolase activity, acting on carbon-nitrogen (but not peptide) bonds, in cyclic amidines"/>
    <property type="evidence" value="ECO:0007669"/>
    <property type="project" value="TreeGrafter"/>
</dbReference>
<dbReference type="EMBL" id="MU853780">
    <property type="protein sequence ID" value="KAK3941765.1"/>
    <property type="molecule type" value="Genomic_DNA"/>
</dbReference>
<gene>
    <name evidence="2" type="ORF">QBC46DRAFT_381934</name>
</gene>
<comment type="caution">
    <text evidence="2">The sequence shown here is derived from an EMBL/GenBank/DDBJ whole genome shotgun (WGS) entry which is preliminary data.</text>
</comment>
<feature type="compositionally biased region" description="Low complexity" evidence="1">
    <location>
        <begin position="432"/>
        <end position="443"/>
    </location>
</feature>
<evidence type="ECO:0000313" key="2">
    <source>
        <dbReference type="EMBL" id="KAK3941765.1"/>
    </source>
</evidence>
<proteinExistence type="predicted"/>
<dbReference type="Gene3D" id="3.20.20.140">
    <property type="entry name" value="Metal-dependent hydrolases"/>
    <property type="match status" value="1"/>
</dbReference>
<feature type="compositionally biased region" description="Low complexity" evidence="1">
    <location>
        <begin position="333"/>
        <end position="345"/>
    </location>
</feature>
<sequence length="515" mass="57042">MEINNVIVPGYEPVDIKLKKDGIISSVQPASRSSADPPSLLLPSLCHPHIHLDKAYILTCNHASESEFPGFLLSDLSDVPDHLPDYSTFAPVKGTFQEALEKTAQAKELFNAKDLYLRGSQLLVSSYRYGVTSARCFVEVDHTIGQVAWEAAVNLQHDFHQLIDVQLCVFAQDPIFSGEHGDTNRDVLAHTLVQSNDDSSVFSGCIAALGTTPYVESSRDASLQNIEWAVQKALRYKLHLDFHLDYNLSNTREQVPLAFAVLESLIRNCWVERTSKTKRTVVLGHCTQLTQLSAAELTELAAIIKRDQLPVHFVGLPTSDLYMMGRPPEESESLSTSSGSGRGPLQPHIVQRGTLQIPSLIRDYGLNGCLGVNNVGNAFTPFGNGDPLQLACWGVGLYHAGTPSDAELLYGCVSWRARQAIGLQYEDEDGEQQQQQQQQQHQQRYGPLAVGSKCRQMLVLRNSRRNPSPKHSVPTPFASANSLAVIPTRQRLSFKDVVWDPPDVGLRRVMPETRR</sequence>
<dbReference type="PANTHER" id="PTHR32027:SF0">
    <property type="entry name" value="CYTOSINE DEAMINASE"/>
    <property type="match status" value="1"/>
</dbReference>
<name>A0AAN6S630_9PEZI</name>
<dbReference type="InterPro" id="IPR052349">
    <property type="entry name" value="Metallo-hydrolase_Enzymes"/>
</dbReference>
<feature type="region of interest" description="Disordered" evidence="1">
    <location>
        <begin position="325"/>
        <end position="347"/>
    </location>
</feature>
<reference evidence="3" key="1">
    <citation type="journal article" date="2023" name="Mol. Phylogenet. Evol.">
        <title>Genome-scale phylogeny and comparative genomics of the fungal order Sordariales.</title>
        <authorList>
            <person name="Hensen N."/>
            <person name="Bonometti L."/>
            <person name="Westerberg I."/>
            <person name="Brannstrom I.O."/>
            <person name="Guillou S."/>
            <person name="Cros-Aarteil S."/>
            <person name="Calhoun S."/>
            <person name="Haridas S."/>
            <person name="Kuo A."/>
            <person name="Mondo S."/>
            <person name="Pangilinan J."/>
            <person name="Riley R."/>
            <person name="LaButti K."/>
            <person name="Andreopoulos B."/>
            <person name="Lipzen A."/>
            <person name="Chen C."/>
            <person name="Yan M."/>
            <person name="Daum C."/>
            <person name="Ng V."/>
            <person name="Clum A."/>
            <person name="Steindorff A."/>
            <person name="Ohm R.A."/>
            <person name="Martin F."/>
            <person name="Silar P."/>
            <person name="Natvig D.O."/>
            <person name="Lalanne C."/>
            <person name="Gautier V."/>
            <person name="Ament-Velasquez S.L."/>
            <person name="Kruys A."/>
            <person name="Hutchinson M.I."/>
            <person name="Powell A.J."/>
            <person name="Barry K."/>
            <person name="Miller A.N."/>
            <person name="Grigoriev I.V."/>
            <person name="Debuchy R."/>
            <person name="Gladieux P."/>
            <person name="Hiltunen Thoren M."/>
            <person name="Johannesson H."/>
        </authorList>
    </citation>
    <scope>NUCLEOTIDE SEQUENCE [LARGE SCALE GENOMIC DNA]</scope>
    <source>
        <strain evidence="3">CBS 340.73</strain>
    </source>
</reference>
<evidence type="ECO:0000313" key="3">
    <source>
        <dbReference type="Proteomes" id="UP001303473"/>
    </source>
</evidence>
<dbReference type="InterPro" id="IPR032466">
    <property type="entry name" value="Metal_Hydrolase"/>
</dbReference>
<dbReference type="Proteomes" id="UP001303473">
    <property type="component" value="Unassembled WGS sequence"/>
</dbReference>
<accession>A0AAN6S630</accession>
<dbReference type="PANTHER" id="PTHR32027">
    <property type="entry name" value="CYTOSINE DEAMINASE"/>
    <property type="match status" value="1"/>
</dbReference>